<dbReference type="InterPro" id="IPR015807">
    <property type="entry name" value="His-tRNA-ligase"/>
</dbReference>
<dbReference type="InterPro" id="IPR045864">
    <property type="entry name" value="aa-tRNA-synth_II/BPL/LPL"/>
</dbReference>
<dbReference type="InterPro" id="IPR004516">
    <property type="entry name" value="HisRS/HisZ"/>
</dbReference>
<dbReference type="PANTHER" id="PTHR43707">
    <property type="entry name" value="HISTIDYL-TRNA SYNTHETASE"/>
    <property type="match status" value="1"/>
</dbReference>
<dbReference type="EMBL" id="UINC01011767">
    <property type="protein sequence ID" value="SVA51725.1"/>
    <property type="molecule type" value="Genomic_DNA"/>
</dbReference>
<gene>
    <name evidence="7" type="ORF">METZ01_LOCUS104579</name>
</gene>
<dbReference type="PANTHER" id="PTHR43707:SF1">
    <property type="entry name" value="HISTIDINE--TRNA LIGASE, MITOCHONDRIAL-RELATED"/>
    <property type="match status" value="1"/>
</dbReference>
<evidence type="ECO:0000256" key="4">
    <source>
        <dbReference type="ARBA" id="ARBA00030619"/>
    </source>
</evidence>
<dbReference type="CDD" id="cd00773">
    <property type="entry name" value="HisRS-like_core"/>
    <property type="match status" value="1"/>
</dbReference>
<dbReference type="InterPro" id="IPR041715">
    <property type="entry name" value="HisRS-like_core"/>
</dbReference>
<reference evidence="7" key="1">
    <citation type="submission" date="2018-05" db="EMBL/GenBank/DDBJ databases">
        <authorList>
            <person name="Lanie J.A."/>
            <person name="Ng W.-L."/>
            <person name="Kazmierczak K.M."/>
            <person name="Andrzejewski T.M."/>
            <person name="Davidsen T.M."/>
            <person name="Wayne K.J."/>
            <person name="Tettelin H."/>
            <person name="Glass J.I."/>
            <person name="Rusch D."/>
            <person name="Podicherti R."/>
            <person name="Tsui H.-C.T."/>
            <person name="Winkler M.E."/>
        </authorList>
    </citation>
    <scope>NUCLEOTIDE SEQUENCE</scope>
</reference>
<dbReference type="HAMAP" id="MF_00127">
    <property type="entry name" value="His_tRNA_synth"/>
    <property type="match status" value="1"/>
</dbReference>
<dbReference type="InterPro" id="IPR006195">
    <property type="entry name" value="aa-tRNA-synth_II"/>
</dbReference>
<dbReference type="NCBIfam" id="TIGR00442">
    <property type="entry name" value="hisS"/>
    <property type="match status" value="1"/>
</dbReference>
<feature type="domain" description="Aminoacyl-transfer RNA synthetases class-II family profile" evidence="6">
    <location>
        <begin position="1"/>
        <end position="327"/>
    </location>
</feature>
<dbReference type="GO" id="GO:0004821">
    <property type="term" value="F:histidine-tRNA ligase activity"/>
    <property type="evidence" value="ECO:0007669"/>
    <property type="project" value="UniProtKB-EC"/>
</dbReference>
<evidence type="ECO:0000256" key="2">
    <source>
        <dbReference type="ARBA" id="ARBA00012815"/>
    </source>
</evidence>
<evidence type="ECO:0000256" key="1">
    <source>
        <dbReference type="ARBA" id="ARBA00008226"/>
    </source>
</evidence>
<dbReference type="SUPFAM" id="SSF55681">
    <property type="entry name" value="Class II aaRS and biotin synthetases"/>
    <property type="match status" value="1"/>
</dbReference>
<evidence type="ECO:0000313" key="7">
    <source>
        <dbReference type="EMBL" id="SVA51725.1"/>
    </source>
</evidence>
<sequence>MSKIKSIRGMSDLTPSEVKIWQYVEDHLRSSFDSYGYQEVRFPLVEKSELFLTSVGTSTDIISKEMYSFKDKKGTDLALRPEGTAGCVRASLENDLLRVDSPRLWYMGPMFRYERPQKGRKRQFHQASVEAYGFKDHYIDAEMIFLSSSLWTTLGVQSEVELEINSLGDLESRNKYKSSLQKYFDPYLGDLDNDSKRILKENPLRILDSKSKDILEMLVEAPGVLKFVDKQSLKHFESLQDLLLKGNITFKVNEKLVRGLDYYNMLVFEWKTKKLGAQDTICGGGRYDNLVELLGGEPCPAVGFSIGLERLILLIEEINNEKVFSKPDVDCFFICLEEKGFEQAILVSEEIRKNVPNLSIKVNLEATSAGSQFKRADKSGAKVALILGAQEIEENKISLKELRNGSIQKSYSLEELILKLKKVLKK</sequence>
<dbReference type="GO" id="GO:0005737">
    <property type="term" value="C:cytoplasm"/>
    <property type="evidence" value="ECO:0007669"/>
    <property type="project" value="InterPro"/>
</dbReference>
<dbReference type="InterPro" id="IPR036621">
    <property type="entry name" value="Anticodon-bd_dom_sf"/>
</dbReference>
<evidence type="ECO:0000256" key="5">
    <source>
        <dbReference type="ARBA" id="ARBA00047639"/>
    </source>
</evidence>
<dbReference type="Pfam" id="PF03129">
    <property type="entry name" value="HGTP_anticodon"/>
    <property type="match status" value="1"/>
</dbReference>
<dbReference type="GO" id="GO:0005524">
    <property type="term" value="F:ATP binding"/>
    <property type="evidence" value="ECO:0007669"/>
    <property type="project" value="InterPro"/>
</dbReference>
<comment type="similarity">
    <text evidence="1">Belongs to the class-II aminoacyl-tRNA synthetase family.</text>
</comment>
<dbReference type="PIRSF" id="PIRSF001549">
    <property type="entry name" value="His-tRNA_synth"/>
    <property type="match status" value="1"/>
</dbReference>
<dbReference type="GO" id="GO:0006427">
    <property type="term" value="P:histidyl-tRNA aminoacylation"/>
    <property type="evidence" value="ECO:0007669"/>
    <property type="project" value="InterPro"/>
</dbReference>
<dbReference type="InterPro" id="IPR004154">
    <property type="entry name" value="Anticodon-bd"/>
</dbReference>
<dbReference type="Gene3D" id="3.40.50.800">
    <property type="entry name" value="Anticodon-binding domain"/>
    <property type="match status" value="1"/>
</dbReference>
<dbReference type="Gene3D" id="3.30.930.10">
    <property type="entry name" value="Bira Bifunctional Protein, Domain 2"/>
    <property type="match status" value="1"/>
</dbReference>
<dbReference type="PROSITE" id="PS50862">
    <property type="entry name" value="AA_TRNA_LIGASE_II"/>
    <property type="match status" value="1"/>
</dbReference>
<accession>A0A381WGU4</accession>
<protein>
    <recommendedName>
        <fullName evidence="2">histidine--tRNA ligase</fullName>
        <ecNumber evidence="2">6.1.1.21</ecNumber>
    </recommendedName>
    <alternativeName>
        <fullName evidence="4">Histidyl-tRNA synthetase</fullName>
    </alternativeName>
</protein>
<dbReference type="EC" id="6.1.1.21" evidence="2"/>
<dbReference type="AlphaFoldDB" id="A0A381WGU4"/>
<dbReference type="SUPFAM" id="SSF52954">
    <property type="entry name" value="Class II aaRS ABD-related"/>
    <property type="match status" value="1"/>
</dbReference>
<comment type="catalytic activity">
    <reaction evidence="5">
        <text>tRNA(His) + L-histidine + ATP = L-histidyl-tRNA(His) + AMP + diphosphate + H(+)</text>
        <dbReference type="Rhea" id="RHEA:17313"/>
        <dbReference type="Rhea" id="RHEA-COMP:9665"/>
        <dbReference type="Rhea" id="RHEA-COMP:9689"/>
        <dbReference type="ChEBI" id="CHEBI:15378"/>
        <dbReference type="ChEBI" id="CHEBI:30616"/>
        <dbReference type="ChEBI" id="CHEBI:33019"/>
        <dbReference type="ChEBI" id="CHEBI:57595"/>
        <dbReference type="ChEBI" id="CHEBI:78442"/>
        <dbReference type="ChEBI" id="CHEBI:78527"/>
        <dbReference type="ChEBI" id="CHEBI:456215"/>
        <dbReference type="EC" id="6.1.1.21"/>
    </reaction>
</comment>
<evidence type="ECO:0000256" key="3">
    <source>
        <dbReference type="ARBA" id="ARBA00022741"/>
    </source>
</evidence>
<proteinExistence type="inferred from homology"/>
<organism evidence="7">
    <name type="scientific">marine metagenome</name>
    <dbReference type="NCBI Taxonomy" id="408172"/>
    <lineage>
        <taxon>unclassified sequences</taxon>
        <taxon>metagenomes</taxon>
        <taxon>ecological metagenomes</taxon>
    </lineage>
</organism>
<keyword evidence="3" id="KW-0547">Nucleotide-binding</keyword>
<name>A0A381WGU4_9ZZZZ</name>
<dbReference type="Pfam" id="PF13393">
    <property type="entry name" value="tRNA-synt_His"/>
    <property type="match status" value="1"/>
</dbReference>
<evidence type="ECO:0000259" key="6">
    <source>
        <dbReference type="PROSITE" id="PS50862"/>
    </source>
</evidence>